<evidence type="ECO:0000313" key="9">
    <source>
        <dbReference type="Proteomes" id="UP000000270"/>
    </source>
</evidence>
<feature type="domain" description="Methyl-accepting transducer" evidence="6">
    <location>
        <begin position="471"/>
        <end position="714"/>
    </location>
</feature>
<reference evidence="8 9" key="6">
    <citation type="journal article" date="2011" name="Appl. Environ. Microbiol.">
        <title>Involvement of the azorhizobial chromosome partition gene (parA) in the onset of bacteroid differentiation during Sesbania rostrata stem nodule development.</title>
        <authorList>
            <person name="Liu CT."/>
            <person name="Lee KB."/>
            <person name="Wang YS."/>
            <person name="Peng MH."/>
            <person name="Lee KT."/>
            <person name="Suzuki S."/>
            <person name="Suzuki T."/>
            <person name="Oyaizu H."/>
        </authorList>
    </citation>
    <scope>NUCLEOTIDE SEQUENCE [LARGE SCALE GENOMIC DNA]</scope>
    <source>
        <strain evidence="9">ATCC 43989 / DSM 5975 / JCM 20966 / LMG 6465 / NBRC 14845 / NCIMB 13405 / ORS 571</strain>
    </source>
</reference>
<proteinExistence type="inferred from homology"/>
<gene>
    <name evidence="8" type="ordered locus">AZC_1078</name>
</gene>
<dbReference type="GO" id="GO:0007165">
    <property type="term" value="P:signal transduction"/>
    <property type="evidence" value="ECO:0007669"/>
    <property type="project" value="UniProtKB-KW"/>
</dbReference>
<reference evidence="8 9" key="3">
    <citation type="journal article" date="2008" name="BMC Genomics">
        <title>The genome of the versatile nitrogen fixer Azorhizobium caulinodans ORS571.</title>
        <authorList>
            <person name="Lee KB."/>
            <person name="Backer P.D."/>
            <person name="Aono T."/>
            <person name="Liu CT."/>
            <person name="Suzuki S."/>
            <person name="Suzuki T."/>
            <person name="Kaneko T."/>
            <person name="Yamada M."/>
            <person name="Tabata S."/>
            <person name="Kupfer D.M."/>
            <person name="Najar F.Z."/>
            <person name="Wiley G.B."/>
            <person name="Roe B."/>
            <person name="Binnewies T.T."/>
            <person name="Ussery D.W."/>
            <person name="D'Haeze W."/>
            <person name="Herder J.D."/>
            <person name="Gevers D."/>
            <person name="Vereecke D."/>
            <person name="Holsters M."/>
            <person name="Oyaizu H."/>
        </authorList>
    </citation>
    <scope>NUCLEOTIDE SEQUENCE [LARGE SCALE GENOMIC DNA]</scope>
    <source>
        <strain evidence="9">ATCC 43989 / DSM 5975 / JCM 20966 / LMG 6465 / NBRC 14845 / NCIMB 13405 / ORS 571</strain>
    </source>
</reference>
<keyword evidence="5" id="KW-0472">Membrane</keyword>
<keyword evidence="5" id="KW-1133">Transmembrane helix</keyword>
<organism evidence="8 9">
    <name type="scientific">Azorhizobium caulinodans (strain ATCC 43989 / DSM 5975 / JCM 20966 / LMG 6465 / NBRC 14845 / NCIMB 13405 / ORS 571)</name>
    <dbReference type="NCBI Taxonomy" id="438753"/>
    <lineage>
        <taxon>Bacteria</taxon>
        <taxon>Pseudomonadati</taxon>
        <taxon>Pseudomonadota</taxon>
        <taxon>Alphaproteobacteria</taxon>
        <taxon>Hyphomicrobiales</taxon>
        <taxon>Xanthobacteraceae</taxon>
        <taxon>Azorhizobium</taxon>
    </lineage>
</organism>
<dbReference type="PROSITE" id="PS50885">
    <property type="entry name" value="HAMP"/>
    <property type="match status" value="1"/>
</dbReference>
<evidence type="ECO:0000256" key="4">
    <source>
        <dbReference type="SAM" id="Coils"/>
    </source>
</evidence>
<keyword evidence="4" id="KW-0175">Coiled coil</keyword>
<feature type="domain" description="HAMP" evidence="7">
    <location>
        <begin position="384"/>
        <end position="437"/>
    </location>
</feature>
<dbReference type="PROSITE" id="PS50111">
    <property type="entry name" value="CHEMOTAXIS_TRANSDUC_2"/>
    <property type="match status" value="1"/>
</dbReference>
<reference evidence="8 9" key="4">
    <citation type="journal article" date="2009" name="Appl. Environ. Microbiol.">
        <title>Comparative genome-wide transcriptional profiling of Azorhizobium caulinodans ORS571 grown under free-living and symbiotic conditions.</title>
        <authorList>
            <person name="Tsukada S."/>
            <person name="Aono T."/>
            <person name="Akiba N."/>
            <person name="Lee KB."/>
            <person name="Liu CT."/>
            <person name="Toyazaki H."/>
            <person name="Oyaizu H."/>
        </authorList>
    </citation>
    <scope>NUCLEOTIDE SEQUENCE [LARGE SCALE GENOMIC DNA]</scope>
    <source>
        <strain evidence="9">ATCC 43989 / DSM 5975 / JCM 20966 / LMG 6465 / NBRC 14845 / NCIMB 13405 / ORS 571</strain>
    </source>
</reference>
<evidence type="ECO:0000256" key="1">
    <source>
        <dbReference type="ARBA" id="ARBA00023224"/>
    </source>
</evidence>
<keyword evidence="9" id="KW-1185">Reference proteome</keyword>
<evidence type="ECO:0000313" key="8">
    <source>
        <dbReference type="EMBL" id="BAF87076.1"/>
    </source>
</evidence>
<dbReference type="Gene3D" id="1.10.8.500">
    <property type="entry name" value="HAMP domain in histidine kinase"/>
    <property type="match status" value="1"/>
</dbReference>
<evidence type="ECO:0000259" key="7">
    <source>
        <dbReference type="PROSITE" id="PS50885"/>
    </source>
</evidence>
<feature type="coiled-coil region" evidence="4">
    <location>
        <begin position="428"/>
        <end position="455"/>
    </location>
</feature>
<dbReference type="Pfam" id="PF00015">
    <property type="entry name" value="MCPsignal"/>
    <property type="match status" value="1"/>
</dbReference>
<keyword evidence="1 3" id="KW-0807">Transducer</keyword>
<dbReference type="Proteomes" id="UP000000270">
    <property type="component" value="Chromosome"/>
</dbReference>
<dbReference type="Gene3D" id="1.10.287.950">
    <property type="entry name" value="Methyl-accepting chemotaxis protein"/>
    <property type="match status" value="1"/>
</dbReference>
<feature type="transmembrane region" description="Helical" evidence="5">
    <location>
        <begin position="361"/>
        <end position="384"/>
    </location>
</feature>
<dbReference type="GO" id="GO:0016301">
    <property type="term" value="F:kinase activity"/>
    <property type="evidence" value="ECO:0007669"/>
    <property type="project" value="UniProtKB-KW"/>
</dbReference>
<evidence type="ECO:0000259" key="6">
    <source>
        <dbReference type="PROSITE" id="PS50111"/>
    </source>
</evidence>
<dbReference type="PANTHER" id="PTHR32089">
    <property type="entry name" value="METHYL-ACCEPTING CHEMOTAXIS PROTEIN MCPB"/>
    <property type="match status" value="1"/>
</dbReference>
<name>A8HQZ3_AZOC5</name>
<dbReference type="HOGENOM" id="CLU_000445_107_27_5"/>
<dbReference type="SMART" id="SM00304">
    <property type="entry name" value="HAMP"/>
    <property type="match status" value="1"/>
</dbReference>
<dbReference type="eggNOG" id="COG0840">
    <property type="taxonomic scope" value="Bacteria"/>
</dbReference>
<dbReference type="GO" id="GO:0016020">
    <property type="term" value="C:membrane"/>
    <property type="evidence" value="ECO:0007669"/>
    <property type="project" value="InterPro"/>
</dbReference>
<keyword evidence="8" id="KW-0418">Kinase</keyword>
<dbReference type="PANTHER" id="PTHR32089:SF112">
    <property type="entry name" value="LYSOZYME-LIKE PROTEIN-RELATED"/>
    <property type="match status" value="1"/>
</dbReference>
<dbReference type="eggNOG" id="COG2972">
    <property type="taxonomic scope" value="Bacteria"/>
</dbReference>
<keyword evidence="8" id="KW-0808">Transferase</keyword>
<dbReference type="SUPFAM" id="SSF58104">
    <property type="entry name" value="Methyl-accepting chemotaxis protein (MCP) signaling domain"/>
    <property type="match status" value="1"/>
</dbReference>
<dbReference type="KEGG" id="azc:AZC_1078"/>
<dbReference type="InterPro" id="IPR004089">
    <property type="entry name" value="MCPsignal_dom"/>
</dbReference>
<dbReference type="EMBL" id="AP009384">
    <property type="protein sequence ID" value="BAF87076.1"/>
    <property type="molecule type" value="Genomic_DNA"/>
</dbReference>
<feature type="transmembrane region" description="Helical" evidence="5">
    <location>
        <begin position="46"/>
        <end position="69"/>
    </location>
</feature>
<sequence length="734" mass="76629">MFLWNNVRVLRICAAVVRTVRASGDPSSCVGMDMSFASRLSIKWSLGLFLGVLGVIVFIYAGIDLAGALKRQAASERVLTLAQASRTALKTLLGTRLERGSLNIALSGEGPADAAITGNIANYRKTVEAGYGALVASIEAAGIAKPISTLPALKQAHDAMVALQSRLDADAGRPKSARDPQSHGASQTTYQNFLNALTATTDAVDASILNADKGVDRYLAVKRAAWAARAQYGAALVRLETVVAANRGFTPVEAGLAFEERGKTASFWSVLQDAVNADDMAPAVREAFNKANTAAFTGQVWEDTKAAYDTLAAGKPLPIAAKDLQVQNTLKAGLVVEVANVALDQLVQRAEAVVSESRADFFLSLACLIGSALIVVAGLAFTLLRVTRPIQKLNDTMRSLADGDTEAEVGSLDRGDEIGEMARAVQFFKENLQRNKELEEDAKRIAREAEEARRAGMLKLADDLERSVGAIVAAVSSSATQMEATAQAMSYSASTTLSQSTSVSSAATQASANVAAVAGATEELGSSVSEIGRQVEHSVNKAQSAVTEAENASGVIMELNQAAARISTIVDLISQIAGQTNLLALNATIEAARAGDAGKGFAVVASEVKGLAEQTSKATTEIAQQVASIQGTTNQAVAAIDHVMNTIRDINTAARQISTTVEQQSQATMEIVQNISQASVGANEVNSIITSVAQAAGETGDGARQVLDVSSELAGRAASLQSQMKSFLATIRAA</sequence>
<protein>
    <submittedName>
        <fullName evidence="8">Histidine kinase</fullName>
    </submittedName>
</protein>
<dbReference type="InterPro" id="IPR003660">
    <property type="entry name" value="HAMP_dom"/>
</dbReference>
<dbReference type="Pfam" id="PF00672">
    <property type="entry name" value="HAMP"/>
    <property type="match status" value="1"/>
</dbReference>
<evidence type="ECO:0000256" key="5">
    <source>
        <dbReference type="SAM" id="Phobius"/>
    </source>
</evidence>
<dbReference type="SMART" id="SM00283">
    <property type="entry name" value="MA"/>
    <property type="match status" value="1"/>
</dbReference>
<reference evidence="8 9" key="5">
    <citation type="journal article" date="2010" name="Appl. Environ. Microbiol.">
        <title>phrR-like gene praR of Azorhizobium caulinodans ORS571 is essential for symbiosis with Sesbania rostrata and is involved in expression of reb genes.</title>
        <authorList>
            <person name="Akiba N."/>
            <person name="Aono T."/>
            <person name="Toyazaki H."/>
            <person name="Sato S."/>
            <person name="Oyaizu H."/>
        </authorList>
    </citation>
    <scope>NUCLEOTIDE SEQUENCE [LARGE SCALE GENOMIC DNA]</scope>
    <source>
        <strain evidence="9">ATCC 43989 / DSM 5975 / JCM 20966 / LMG 6465 / NBRC 14845 / NCIMB 13405 / ORS 571</strain>
    </source>
</reference>
<keyword evidence="5" id="KW-0812">Transmembrane</keyword>
<comment type="similarity">
    <text evidence="2">Belongs to the methyl-accepting chemotaxis (MCP) protein family.</text>
</comment>
<evidence type="ECO:0000256" key="2">
    <source>
        <dbReference type="ARBA" id="ARBA00029447"/>
    </source>
</evidence>
<accession>A8HQZ3</accession>
<evidence type="ECO:0000256" key="3">
    <source>
        <dbReference type="PROSITE-ProRule" id="PRU00284"/>
    </source>
</evidence>
<dbReference type="AlphaFoldDB" id="A8HQZ3"/>
<dbReference type="STRING" id="438753.AZC_1078"/>
<dbReference type="CDD" id="cd06225">
    <property type="entry name" value="HAMP"/>
    <property type="match status" value="1"/>
</dbReference>
<reference evidence="8 9" key="1">
    <citation type="journal article" date="2007" name="Appl. Environ. Microbiol.">
        <title>Rhizobial factors required for stem nodule maturation and maintenance in Sesbania rostrata-Azorhizobium caulinodans ORS571 symbiosis.</title>
        <authorList>
            <person name="Suzuki S."/>
            <person name="Aono T."/>
            <person name="Lee KB."/>
            <person name="Suzuki T."/>
            <person name="Liu CT."/>
            <person name="Miwa H."/>
            <person name="Wakao S."/>
            <person name="Iki T."/>
            <person name="Oyaizu H."/>
        </authorList>
    </citation>
    <scope>NUCLEOTIDE SEQUENCE [LARGE SCALE GENOMIC DNA]</scope>
    <source>
        <strain evidence="9">ATCC 43989 / DSM 5975 / JCM 20966 / LMG 6465 / NBRC 14845 / NCIMB 13405 / ORS 571</strain>
    </source>
</reference>
<reference evidence="9" key="2">
    <citation type="submission" date="2007-04" db="EMBL/GenBank/DDBJ databases">
        <title>Complete genome sequence of the nitrogen-fixing bacterium Azorhizobium caulinodans ORS571.</title>
        <authorList>
            <person name="Lee K.B."/>
            <person name="Backer P.D."/>
            <person name="Aono T."/>
            <person name="Liu C.T."/>
            <person name="Suzuki S."/>
            <person name="Suzuki T."/>
            <person name="Kaneko T."/>
            <person name="Yamada M."/>
            <person name="Tabata S."/>
            <person name="Kupfer D.M."/>
            <person name="Najar F.Z."/>
            <person name="Wiley G.B."/>
            <person name="Roe B."/>
            <person name="Binnewies T."/>
            <person name="Ussery D."/>
            <person name="Vereecke D."/>
            <person name="Gevers D."/>
            <person name="Holsters M."/>
            <person name="Oyaizu H."/>
        </authorList>
    </citation>
    <scope>NUCLEOTIDE SEQUENCE [LARGE SCALE GENOMIC DNA]</scope>
    <source>
        <strain evidence="9">ATCC 43989 / DSM 5975 / JCM 20966 / LMG 6465 / NBRC 14845 / NCIMB 13405 / ORS 571</strain>
    </source>
</reference>